<evidence type="ECO:0000313" key="2">
    <source>
        <dbReference type="Proteomes" id="UP001164250"/>
    </source>
</evidence>
<proteinExistence type="predicted"/>
<dbReference type="EMBL" id="CM047908">
    <property type="protein sequence ID" value="KAJ0082281.1"/>
    <property type="molecule type" value="Genomic_DNA"/>
</dbReference>
<keyword evidence="2" id="KW-1185">Reference proteome</keyword>
<evidence type="ECO:0000313" key="1">
    <source>
        <dbReference type="EMBL" id="KAJ0082281.1"/>
    </source>
</evidence>
<dbReference type="Proteomes" id="UP001164250">
    <property type="component" value="Chromosome 12"/>
</dbReference>
<reference evidence="2" key="1">
    <citation type="journal article" date="2023" name="G3 (Bethesda)">
        <title>Genome assembly and association tests identify interacting loci associated with vigor, precocity, and sex in interspecific pistachio rootstocks.</title>
        <authorList>
            <person name="Palmer W."/>
            <person name="Jacygrad E."/>
            <person name="Sagayaradj S."/>
            <person name="Cavanaugh K."/>
            <person name="Han R."/>
            <person name="Bertier L."/>
            <person name="Beede B."/>
            <person name="Kafkas S."/>
            <person name="Golino D."/>
            <person name="Preece J."/>
            <person name="Michelmore R."/>
        </authorList>
    </citation>
    <scope>NUCLEOTIDE SEQUENCE [LARGE SCALE GENOMIC DNA]</scope>
</reference>
<organism evidence="1 2">
    <name type="scientific">Pistacia atlantica</name>
    <dbReference type="NCBI Taxonomy" id="434234"/>
    <lineage>
        <taxon>Eukaryota</taxon>
        <taxon>Viridiplantae</taxon>
        <taxon>Streptophyta</taxon>
        <taxon>Embryophyta</taxon>
        <taxon>Tracheophyta</taxon>
        <taxon>Spermatophyta</taxon>
        <taxon>Magnoliopsida</taxon>
        <taxon>eudicotyledons</taxon>
        <taxon>Gunneridae</taxon>
        <taxon>Pentapetalae</taxon>
        <taxon>rosids</taxon>
        <taxon>malvids</taxon>
        <taxon>Sapindales</taxon>
        <taxon>Anacardiaceae</taxon>
        <taxon>Pistacia</taxon>
    </lineage>
</organism>
<accession>A0ACC1A781</accession>
<protein>
    <submittedName>
        <fullName evidence="1">Uncharacterized protein</fullName>
    </submittedName>
</protein>
<comment type="caution">
    <text evidence="1">The sequence shown here is derived from an EMBL/GenBank/DDBJ whole genome shotgun (WGS) entry which is preliminary data.</text>
</comment>
<name>A0ACC1A781_9ROSI</name>
<gene>
    <name evidence="1" type="ORF">Patl1_11000</name>
</gene>
<sequence length="78" mass="9056">MLPHIHQPITCCNIYANQSHVDNCTNFRASEILHGAQIACASKLYRYIDSSANALYWIFIRAINQSIFLEMKLERWVV</sequence>